<keyword evidence="4" id="KW-0808">Transferase</keyword>
<dbReference type="SUPFAM" id="SSF56204">
    <property type="entry name" value="Hect, E3 ligase catalytic domain"/>
    <property type="match status" value="1"/>
</dbReference>
<evidence type="ECO:0000256" key="1">
    <source>
        <dbReference type="ARBA" id="ARBA00000885"/>
    </source>
</evidence>
<keyword evidence="5 6" id="KW-0833">Ubl conjugation pathway</keyword>
<dbReference type="AlphaFoldDB" id="A0A4Y7JBM8"/>
<dbReference type="Gene3D" id="3.30.2160.10">
    <property type="entry name" value="Hect, E3 ligase catalytic domain"/>
    <property type="match status" value="1"/>
</dbReference>
<evidence type="ECO:0000256" key="4">
    <source>
        <dbReference type="ARBA" id="ARBA00022679"/>
    </source>
</evidence>
<proteinExistence type="predicted"/>
<dbReference type="Gene3D" id="3.90.1750.10">
    <property type="entry name" value="Hect, E3 ligase catalytic domains"/>
    <property type="match status" value="1"/>
</dbReference>
<gene>
    <name evidence="8" type="ORF">C5167_004706</name>
</gene>
<dbReference type="Pfam" id="PF00632">
    <property type="entry name" value="HECT"/>
    <property type="match status" value="1"/>
</dbReference>
<dbReference type="GO" id="GO:0061630">
    <property type="term" value="F:ubiquitin protein ligase activity"/>
    <property type="evidence" value="ECO:0007669"/>
    <property type="project" value="UniProtKB-EC"/>
</dbReference>
<evidence type="ECO:0000259" key="7">
    <source>
        <dbReference type="PROSITE" id="PS50237"/>
    </source>
</evidence>
<comment type="caution">
    <text evidence="6">Lacks conserved residue(s) required for the propagation of feature annotation.</text>
</comment>
<comment type="catalytic activity">
    <reaction evidence="1">
        <text>S-ubiquitinyl-[E2 ubiquitin-conjugating enzyme]-L-cysteine + [acceptor protein]-L-lysine = [E2 ubiquitin-conjugating enzyme]-L-cysteine + N(6)-ubiquitinyl-[acceptor protein]-L-lysine.</text>
        <dbReference type="EC" id="2.3.2.26"/>
    </reaction>
</comment>
<sequence length="612" mass="70329">MASEYVWVWRSMEETQAIGDLVSSIPSLCSSCECDPGIDSETSLKRANNIVSLVNDYLNMIPAYNVYDSEDHINRFISSGAPEALVSLVLNSPTQCSKQAGEDSVKLFLYPNIRSIPKSIRKHCVRIVWENTSKYVYVTQPSDTIEEFYPFVNELAKSLCRGLRTSRKSSFTVVSTSLRLSIKNDVRLLAFFSRYMIRAIEDHVRLKGQSLPLNADDNFRNQPCYLLEIDFFRIVYEGLSTEFILCLGEISDGVWFGKPLCYTPGWPSYLSVLRELMKFSKIYVNFEEDLFSEVRHYQRNVDILVRMSKKSDDLLWLLEHKNSISSNSRDYLLMKMFPEVKFDFENQHKMLINRSEILTESFKHLSLATSTSLRRGLSVEFRNEEAVGYGVLREWFLIICQELFDPKGSLFLACPSDRRRVIALALMHKVQVGISFDHVFFLQLAGGVISLEDIRDAYPAMYKSCKTILEMDADSVDSDALGLTFAREFEEFGSRRVVELCPGGDSIIHCFVKSIAVKLSYFTRGFGDILCERGLQKIFFQSLELKDLGLMLLGSGEAISVKDWKAHTEYYGYRENDDQICWFWEVVEGMSMKQRQELLFFWTSVKFLPASG</sequence>
<dbReference type="EC" id="2.3.2.26" evidence="3"/>
<evidence type="ECO:0000256" key="6">
    <source>
        <dbReference type="PROSITE-ProRule" id="PRU00104"/>
    </source>
</evidence>
<feature type="domain" description="HECT" evidence="7">
    <location>
        <begin position="369"/>
        <end position="612"/>
    </location>
</feature>
<dbReference type="GO" id="GO:0005737">
    <property type="term" value="C:cytoplasm"/>
    <property type="evidence" value="ECO:0007669"/>
    <property type="project" value="TreeGrafter"/>
</dbReference>
<evidence type="ECO:0000313" key="8">
    <source>
        <dbReference type="EMBL" id="RZC57410.1"/>
    </source>
</evidence>
<dbReference type="InterPro" id="IPR050409">
    <property type="entry name" value="E3_ubiq-protein_ligase"/>
</dbReference>
<comment type="pathway">
    <text evidence="2">Protein modification; protein ubiquitination.</text>
</comment>
<dbReference type="PANTHER" id="PTHR11254:SF424">
    <property type="entry name" value="E3 UBIQUITIN-PROTEIN LIGASE UPL5"/>
    <property type="match status" value="1"/>
</dbReference>
<evidence type="ECO:0000256" key="3">
    <source>
        <dbReference type="ARBA" id="ARBA00012485"/>
    </source>
</evidence>
<dbReference type="Proteomes" id="UP000316621">
    <property type="component" value="Chromosome 4"/>
</dbReference>
<name>A0A4Y7JBM8_PAPSO</name>
<protein>
    <recommendedName>
        <fullName evidence="3">HECT-type E3 ubiquitin transferase</fullName>
        <ecNumber evidence="3">2.3.2.26</ecNumber>
    </recommendedName>
</protein>
<dbReference type="SMART" id="SM00119">
    <property type="entry name" value="HECTc"/>
    <property type="match status" value="1"/>
</dbReference>
<feature type="non-terminal residue" evidence="8">
    <location>
        <position position="612"/>
    </location>
</feature>
<evidence type="ECO:0000313" key="9">
    <source>
        <dbReference type="Proteomes" id="UP000316621"/>
    </source>
</evidence>
<dbReference type="EMBL" id="CM010718">
    <property type="protein sequence ID" value="RZC57410.1"/>
    <property type="molecule type" value="Genomic_DNA"/>
</dbReference>
<dbReference type="Gene3D" id="3.30.2410.10">
    <property type="entry name" value="Hect, E3 ligase catalytic domain"/>
    <property type="match status" value="1"/>
</dbReference>
<keyword evidence="9" id="KW-1185">Reference proteome</keyword>
<dbReference type="STRING" id="3469.A0A4Y7JBM8"/>
<dbReference type="GO" id="GO:0000209">
    <property type="term" value="P:protein polyubiquitination"/>
    <property type="evidence" value="ECO:0007669"/>
    <property type="project" value="TreeGrafter"/>
</dbReference>
<dbReference type="Gramene" id="RZC57410">
    <property type="protein sequence ID" value="RZC57410"/>
    <property type="gene ID" value="C5167_004706"/>
</dbReference>
<evidence type="ECO:0000256" key="2">
    <source>
        <dbReference type="ARBA" id="ARBA00004906"/>
    </source>
</evidence>
<dbReference type="InterPro" id="IPR035983">
    <property type="entry name" value="Hect_E3_ubiquitin_ligase"/>
</dbReference>
<accession>A0A4Y7JBM8</accession>
<reference evidence="8 9" key="1">
    <citation type="journal article" date="2018" name="Science">
        <title>The opium poppy genome and morphinan production.</title>
        <authorList>
            <person name="Guo L."/>
            <person name="Winzer T."/>
            <person name="Yang X."/>
            <person name="Li Y."/>
            <person name="Ning Z."/>
            <person name="He Z."/>
            <person name="Teodor R."/>
            <person name="Lu Y."/>
            <person name="Bowser T.A."/>
            <person name="Graham I.A."/>
            <person name="Ye K."/>
        </authorList>
    </citation>
    <scope>NUCLEOTIDE SEQUENCE [LARGE SCALE GENOMIC DNA]</scope>
    <source>
        <strain evidence="9">cv. HN1</strain>
        <tissue evidence="8">Leaves</tissue>
    </source>
</reference>
<dbReference type="PANTHER" id="PTHR11254">
    <property type="entry name" value="HECT DOMAIN UBIQUITIN-PROTEIN LIGASE"/>
    <property type="match status" value="1"/>
</dbReference>
<dbReference type="GO" id="GO:0006511">
    <property type="term" value="P:ubiquitin-dependent protein catabolic process"/>
    <property type="evidence" value="ECO:0007669"/>
    <property type="project" value="TreeGrafter"/>
</dbReference>
<dbReference type="PROSITE" id="PS50237">
    <property type="entry name" value="HECT"/>
    <property type="match status" value="1"/>
</dbReference>
<dbReference type="InterPro" id="IPR000569">
    <property type="entry name" value="HECT_dom"/>
</dbReference>
<evidence type="ECO:0000256" key="5">
    <source>
        <dbReference type="ARBA" id="ARBA00022786"/>
    </source>
</evidence>
<organism evidence="8 9">
    <name type="scientific">Papaver somniferum</name>
    <name type="common">Opium poppy</name>
    <dbReference type="NCBI Taxonomy" id="3469"/>
    <lineage>
        <taxon>Eukaryota</taxon>
        <taxon>Viridiplantae</taxon>
        <taxon>Streptophyta</taxon>
        <taxon>Embryophyta</taxon>
        <taxon>Tracheophyta</taxon>
        <taxon>Spermatophyta</taxon>
        <taxon>Magnoliopsida</taxon>
        <taxon>Ranunculales</taxon>
        <taxon>Papaveraceae</taxon>
        <taxon>Papaveroideae</taxon>
        <taxon>Papaver</taxon>
    </lineage>
</organism>